<gene>
    <name evidence="1" type="ORF">GPUH_LOCUS25387</name>
</gene>
<reference evidence="3" key="1">
    <citation type="submission" date="2016-06" db="UniProtKB">
        <authorList>
            <consortium name="WormBaseParasite"/>
        </authorList>
    </citation>
    <scope>IDENTIFICATION</scope>
</reference>
<dbReference type="AlphaFoldDB" id="A0A183EWP7"/>
<evidence type="ECO:0000313" key="2">
    <source>
        <dbReference type="Proteomes" id="UP000271098"/>
    </source>
</evidence>
<dbReference type="OrthoDB" id="9802707at2759"/>
<keyword evidence="2" id="KW-1185">Reference proteome</keyword>
<protein>
    <submittedName>
        <fullName evidence="3">Reverse transcriptase</fullName>
    </submittedName>
</protein>
<organism evidence="3">
    <name type="scientific">Gongylonema pulchrum</name>
    <dbReference type="NCBI Taxonomy" id="637853"/>
    <lineage>
        <taxon>Eukaryota</taxon>
        <taxon>Metazoa</taxon>
        <taxon>Ecdysozoa</taxon>
        <taxon>Nematoda</taxon>
        <taxon>Chromadorea</taxon>
        <taxon>Rhabditida</taxon>
        <taxon>Spirurina</taxon>
        <taxon>Spiruromorpha</taxon>
        <taxon>Spiruroidea</taxon>
        <taxon>Gongylonematidae</taxon>
        <taxon>Gongylonema</taxon>
    </lineage>
</organism>
<dbReference type="WBParaSite" id="GPUH_0002541801-mRNA-1">
    <property type="protein sequence ID" value="GPUH_0002541801-mRNA-1"/>
    <property type="gene ID" value="GPUH_0002541801"/>
</dbReference>
<reference evidence="1 2" key="2">
    <citation type="submission" date="2018-11" db="EMBL/GenBank/DDBJ databases">
        <authorList>
            <consortium name="Pathogen Informatics"/>
        </authorList>
    </citation>
    <scope>NUCLEOTIDE SEQUENCE [LARGE SCALE GENOMIC DNA]</scope>
</reference>
<name>A0A183EWP7_9BILA</name>
<sequence length="85" mass="9554">MTVVAVVVNNSVWRAENVCASHLSVPVLQWLWPKLLRVDRGLVSERHAGIPRGAKNDSTSMIGGLFVYNHKGEVLISRIYRDDVR</sequence>
<proteinExistence type="predicted"/>
<dbReference type="EMBL" id="UYRT01104974">
    <property type="protein sequence ID" value="VDN44139.1"/>
    <property type="molecule type" value="Genomic_DNA"/>
</dbReference>
<evidence type="ECO:0000313" key="3">
    <source>
        <dbReference type="WBParaSite" id="GPUH_0002541801-mRNA-1"/>
    </source>
</evidence>
<accession>A0A183EWP7</accession>
<dbReference type="Proteomes" id="UP000271098">
    <property type="component" value="Unassembled WGS sequence"/>
</dbReference>
<evidence type="ECO:0000313" key="1">
    <source>
        <dbReference type="EMBL" id="VDN44139.1"/>
    </source>
</evidence>